<evidence type="ECO:0000256" key="21">
    <source>
        <dbReference type="SAM" id="Phobius"/>
    </source>
</evidence>
<keyword evidence="14 21" id="KW-1133">Transmembrane helix</keyword>
<dbReference type="GO" id="GO:0005524">
    <property type="term" value="F:ATP binding"/>
    <property type="evidence" value="ECO:0007669"/>
    <property type="project" value="UniProtKB-UniRule"/>
</dbReference>
<dbReference type="PANTHER" id="PTHR27008">
    <property type="entry name" value="OS04G0122200 PROTEIN"/>
    <property type="match status" value="1"/>
</dbReference>
<dbReference type="EMBL" id="OZ034822">
    <property type="protein sequence ID" value="CAL1413847.1"/>
    <property type="molecule type" value="Genomic_DNA"/>
</dbReference>
<dbReference type="InterPro" id="IPR003591">
    <property type="entry name" value="Leu-rich_rpt_typical-subtyp"/>
</dbReference>
<dbReference type="SUPFAM" id="SSF52058">
    <property type="entry name" value="L domain-like"/>
    <property type="match status" value="1"/>
</dbReference>
<keyword evidence="24" id="KW-1185">Reference proteome</keyword>
<keyword evidence="8 21" id="KW-0812">Transmembrane</keyword>
<dbReference type="InterPro" id="IPR011009">
    <property type="entry name" value="Kinase-like_dom_sf"/>
</dbReference>
<evidence type="ECO:0000256" key="5">
    <source>
        <dbReference type="ARBA" id="ARBA00022553"/>
    </source>
</evidence>
<dbReference type="GO" id="GO:0005886">
    <property type="term" value="C:plasma membrane"/>
    <property type="evidence" value="ECO:0007669"/>
    <property type="project" value="UniProtKB-SubCell"/>
</dbReference>
<dbReference type="InterPro" id="IPR032675">
    <property type="entry name" value="LRR_dom_sf"/>
</dbReference>
<dbReference type="Gene3D" id="1.10.510.10">
    <property type="entry name" value="Transferase(Phosphotransferase) domain 1"/>
    <property type="match status" value="1"/>
</dbReference>
<sequence>MLQQLRIWHNSDLVVEPSFLTALTRCNHLEKLMISGTSFQGTLPTSIGNLSTSMQKFTAEGCNILGTIPDEIGNLSNIMVIVLSSNRLKGFIPKKIQQLKKLQWLELMGNELSGVIPDQLCDLQALYRLYLNDNIFSEQIPNCLSNLSSLEYLHLPFNRLTSEIPSSIWDLTKLLELNLASNYLFGSLPPRIGNSKGLIYMDLSGNQLSGDIPESIGGLSNLQNLSLAQNHFQGIIPESMGNMVSLESLDLSANNLAGLVPKTMESLRYLKQLNVSKNGLWGEIPSGGPFANMSSESFMLNLGLCGLPKFGVKPCPQPKVGNKKFGKLLIAIVASVVLSLAIVAFILMVMMIPRPKKNIEDIRNTELLQSVTWRRISLLELERATNGFDDCNILGRGSFGCVYKGVLADGTDVAVKVFDDLEREANDDDGSYSNDNECEVLRNLRHKNIIKILSTCYTTGFRALILEFMPSGSLHKWLYSHNYFLDIFKRLDIMIDVALALEYLHQGYSVPIVHCDLKPSNVLLDGDLVAHIGDFGISKFLGNGNSVTQTLTLATMGYMAPELGMEGIVSTKSDIYSFGILVMEVFTRRNPTEESFQEGMDIKQWVRTFVPMGITEYADANLLNCSCHKDLKAEENCISSVMKVALQCCEDTPRDRMVINDVLINLKKIKSKFLQDIH</sequence>
<keyword evidence="11 20" id="KW-0547">Nucleotide-binding</keyword>
<dbReference type="FunFam" id="1.10.510.10:FF:000358">
    <property type="entry name" value="Putative leucine-rich repeat receptor-like serine/threonine-protein kinase"/>
    <property type="match status" value="1"/>
</dbReference>
<dbReference type="SUPFAM" id="SSF52047">
    <property type="entry name" value="RNI-like"/>
    <property type="match status" value="1"/>
</dbReference>
<keyword evidence="4" id="KW-0723">Serine/threonine-protein kinase</keyword>
<dbReference type="Pfam" id="PF00069">
    <property type="entry name" value="Pkinase"/>
    <property type="match status" value="1"/>
</dbReference>
<dbReference type="GO" id="GO:0004674">
    <property type="term" value="F:protein serine/threonine kinase activity"/>
    <property type="evidence" value="ECO:0007669"/>
    <property type="project" value="UniProtKB-KW"/>
</dbReference>
<evidence type="ECO:0000256" key="4">
    <source>
        <dbReference type="ARBA" id="ARBA00022527"/>
    </source>
</evidence>
<comment type="catalytic activity">
    <reaction evidence="18">
        <text>L-threonyl-[protein] + ATP = O-phospho-L-threonyl-[protein] + ADP + H(+)</text>
        <dbReference type="Rhea" id="RHEA:46608"/>
        <dbReference type="Rhea" id="RHEA-COMP:11060"/>
        <dbReference type="Rhea" id="RHEA-COMP:11605"/>
        <dbReference type="ChEBI" id="CHEBI:15378"/>
        <dbReference type="ChEBI" id="CHEBI:30013"/>
        <dbReference type="ChEBI" id="CHEBI:30616"/>
        <dbReference type="ChEBI" id="CHEBI:61977"/>
        <dbReference type="ChEBI" id="CHEBI:456216"/>
        <dbReference type="EC" id="2.7.11.1"/>
    </reaction>
</comment>
<dbReference type="Pfam" id="PF00560">
    <property type="entry name" value="LRR_1"/>
    <property type="match status" value="2"/>
</dbReference>
<name>A0AAV2GU00_9ROSI</name>
<dbReference type="InterPro" id="IPR051809">
    <property type="entry name" value="Plant_receptor-like_S/T_kinase"/>
</dbReference>
<evidence type="ECO:0000256" key="8">
    <source>
        <dbReference type="ARBA" id="ARBA00022692"/>
    </source>
</evidence>
<keyword evidence="9" id="KW-0732">Signal</keyword>
<dbReference type="AlphaFoldDB" id="A0AAV2GU00"/>
<feature type="binding site" evidence="20">
    <location>
        <position position="416"/>
    </location>
    <ligand>
        <name>ATP</name>
        <dbReference type="ChEBI" id="CHEBI:30616"/>
    </ligand>
</feature>
<dbReference type="Pfam" id="PF13855">
    <property type="entry name" value="LRR_8"/>
    <property type="match status" value="3"/>
</dbReference>
<keyword evidence="13 20" id="KW-0067">ATP-binding</keyword>
<dbReference type="PROSITE" id="PS50011">
    <property type="entry name" value="PROTEIN_KINASE_DOM"/>
    <property type="match status" value="1"/>
</dbReference>
<evidence type="ECO:0000256" key="13">
    <source>
        <dbReference type="ARBA" id="ARBA00022840"/>
    </source>
</evidence>
<keyword evidence="12" id="KW-0418">Kinase</keyword>
<evidence type="ECO:0000256" key="15">
    <source>
        <dbReference type="ARBA" id="ARBA00023136"/>
    </source>
</evidence>
<keyword evidence="15 21" id="KW-0472">Membrane</keyword>
<evidence type="ECO:0000256" key="20">
    <source>
        <dbReference type="PROSITE-ProRule" id="PRU10141"/>
    </source>
</evidence>
<dbReference type="SMART" id="SM00369">
    <property type="entry name" value="LRR_TYP"/>
    <property type="match status" value="5"/>
</dbReference>
<gene>
    <name evidence="23" type="ORF">LTRI10_LOCUS53046</name>
</gene>
<evidence type="ECO:0000313" key="23">
    <source>
        <dbReference type="EMBL" id="CAL1413847.1"/>
    </source>
</evidence>
<dbReference type="FunFam" id="3.80.10.10:FF:000095">
    <property type="entry name" value="LRR receptor-like serine/threonine-protein kinase GSO1"/>
    <property type="match status" value="1"/>
</dbReference>
<keyword evidence="10" id="KW-0677">Repeat</keyword>
<feature type="transmembrane region" description="Helical" evidence="21">
    <location>
        <begin position="328"/>
        <end position="352"/>
    </location>
</feature>
<evidence type="ECO:0000313" key="24">
    <source>
        <dbReference type="Proteomes" id="UP001497516"/>
    </source>
</evidence>
<dbReference type="InterPro" id="IPR001611">
    <property type="entry name" value="Leu-rich_rpt"/>
</dbReference>
<dbReference type="Proteomes" id="UP001497516">
    <property type="component" value="Chromosome 9"/>
</dbReference>
<keyword evidence="7" id="KW-0808">Transferase</keyword>
<comment type="subcellular location">
    <subcellularLocation>
        <location evidence="1">Cell membrane</location>
        <topology evidence="1">Single-pass membrane protein</topology>
    </subcellularLocation>
</comment>
<proteinExistence type="predicted"/>
<dbReference type="EC" id="2.7.11.1" evidence="2"/>
<dbReference type="Gene3D" id="3.80.10.10">
    <property type="entry name" value="Ribonuclease Inhibitor"/>
    <property type="match status" value="1"/>
</dbReference>
<keyword evidence="16" id="KW-0675">Receptor</keyword>
<protein>
    <recommendedName>
        <fullName evidence="2">non-specific serine/threonine protein kinase</fullName>
        <ecNumber evidence="2">2.7.11.1</ecNumber>
    </recommendedName>
</protein>
<organism evidence="23 24">
    <name type="scientific">Linum trigynum</name>
    <dbReference type="NCBI Taxonomy" id="586398"/>
    <lineage>
        <taxon>Eukaryota</taxon>
        <taxon>Viridiplantae</taxon>
        <taxon>Streptophyta</taxon>
        <taxon>Embryophyta</taxon>
        <taxon>Tracheophyta</taxon>
        <taxon>Spermatophyta</taxon>
        <taxon>Magnoliopsida</taxon>
        <taxon>eudicotyledons</taxon>
        <taxon>Gunneridae</taxon>
        <taxon>Pentapetalae</taxon>
        <taxon>rosids</taxon>
        <taxon>fabids</taxon>
        <taxon>Malpighiales</taxon>
        <taxon>Linaceae</taxon>
        <taxon>Linum</taxon>
    </lineage>
</organism>
<evidence type="ECO:0000256" key="14">
    <source>
        <dbReference type="ARBA" id="ARBA00022989"/>
    </source>
</evidence>
<keyword evidence="6" id="KW-0433">Leucine-rich repeat</keyword>
<dbReference type="PANTHER" id="PTHR27008:SF585">
    <property type="entry name" value="PROTEIN KINASE DOMAIN-CONTAINING PROTEIN"/>
    <property type="match status" value="1"/>
</dbReference>
<evidence type="ECO:0000256" key="7">
    <source>
        <dbReference type="ARBA" id="ARBA00022679"/>
    </source>
</evidence>
<dbReference type="SMART" id="SM00220">
    <property type="entry name" value="S_TKc"/>
    <property type="match status" value="1"/>
</dbReference>
<evidence type="ECO:0000256" key="6">
    <source>
        <dbReference type="ARBA" id="ARBA00022614"/>
    </source>
</evidence>
<evidence type="ECO:0000256" key="1">
    <source>
        <dbReference type="ARBA" id="ARBA00004162"/>
    </source>
</evidence>
<evidence type="ECO:0000256" key="10">
    <source>
        <dbReference type="ARBA" id="ARBA00022737"/>
    </source>
</evidence>
<evidence type="ECO:0000256" key="9">
    <source>
        <dbReference type="ARBA" id="ARBA00022729"/>
    </source>
</evidence>
<evidence type="ECO:0000256" key="3">
    <source>
        <dbReference type="ARBA" id="ARBA00022475"/>
    </source>
</evidence>
<evidence type="ECO:0000259" key="22">
    <source>
        <dbReference type="PROSITE" id="PS50011"/>
    </source>
</evidence>
<comment type="catalytic activity">
    <reaction evidence="19">
        <text>L-seryl-[protein] + ATP = O-phospho-L-seryl-[protein] + ADP + H(+)</text>
        <dbReference type="Rhea" id="RHEA:17989"/>
        <dbReference type="Rhea" id="RHEA-COMP:9863"/>
        <dbReference type="Rhea" id="RHEA-COMP:11604"/>
        <dbReference type="ChEBI" id="CHEBI:15378"/>
        <dbReference type="ChEBI" id="CHEBI:29999"/>
        <dbReference type="ChEBI" id="CHEBI:30616"/>
        <dbReference type="ChEBI" id="CHEBI:83421"/>
        <dbReference type="ChEBI" id="CHEBI:456216"/>
        <dbReference type="EC" id="2.7.11.1"/>
    </reaction>
</comment>
<evidence type="ECO:0000256" key="17">
    <source>
        <dbReference type="ARBA" id="ARBA00023180"/>
    </source>
</evidence>
<reference evidence="23 24" key="1">
    <citation type="submission" date="2024-04" db="EMBL/GenBank/DDBJ databases">
        <authorList>
            <person name="Fracassetti M."/>
        </authorList>
    </citation>
    <scope>NUCLEOTIDE SEQUENCE [LARGE SCALE GENOMIC DNA]</scope>
</reference>
<feature type="domain" description="Protein kinase" evidence="22">
    <location>
        <begin position="388"/>
        <end position="674"/>
    </location>
</feature>
<keyword evidence="3" id="KW-1003">Cell membrane</keyword>
<evidence type="ECO:0000256" key="11">
    <source>
        <dbReference type="ARBA" id="ARBA00022741"/>
    </source>
</evidence>
<keyword evidence="17" id="KW-0325">Glycoprotein</keyword>
<dbReference type="SUPFAM" id="SSF56112">
    <property type="entry name" value="Protein kinase-like (PK-like)"/>
    <property type="match status" value="1"/>
</dbReference>
<dbReference type="InterPro" id="IPR000719">
    <property type="entry name" value="Prot_kinase_dom"/>
</dbReference>
<dbReference type="PROSITE" id="PS00108">
    <property type="entry name" value="PROTEIN_KINASE_ST"/>
    <property type="match status" value="1"/>
</dbReference>
<dbReference type="PROSITE" id="PS00107">
    <property type="entry name" value="PROTEIN_KINASE_ATP"/>
    <property type="match status" value="1"/>
</dbReference>
<evidence type="ECO:0000256" key="12">
    <source>
        <dbReference type="ARBA" id="ARBA00022777"/>
    </source>
</evidence>
<dbReference type="InterPro" id="IPR017441">
    <property type="entry name" value="Protein_kinase_ATP_BS"/>
</dbReference>
<evidence type="ECO:0000256" key="19">
    <source>
        <dbReference type="ARBA" id="ARBA00048679"/>
    </source>
</evidence>
<keyword evidence="5" id="KW-0597">Phosphoprotein</keyword>
<evidence type="ECO:0000256" key="18">
    <source>
        <dbReference type="ARBA" id="ARBA00047899"/>
    </source>
</evidence>
<evidence type="ECO:0000256" key="2">
    <source>
        <dbReference type="ARBA" id="ARBA00012513"/>
    </source>
</evidence>
<accession>A0AAV2GU00</accession>
<dbReference type="Gene3D" id="3.30.200.20">
    <property type="entry name" value="Phosphorylase Kinase, domain 1"/>
    <property type="match status" value="1"/>
</dbReference>
<evidence type="ECO:0000256" key="16">
    <source>
        <dbReference type="ARBA" id="ARBA00023170"/>
    </source>
</evidence>
<dbReference type="InterPro" id="IPR008271">
    <property type="entry name" value="Ser/Thr_kinase_AS"/>
</dbReference>